<proteinExistence type="predicted"/>
<sequence>MATSFHFHSDHQTIPTVKMNNQTATVRKRSSKNVEKKKKQPQRGMGVEQLERLRMQDTIKNSIPHHQYYSNNFPNFTTLSPFTGTISATASVADPGIYNSILNSSPQFPILCVSPDFCVQQKVVNNGSSSTVAFGNQLISSQNMSLYGFPTSSKPITEKSKELSSMPNFMSNSNKSCFSDRCLSCNKKKRMINGEDTNIHMENMIRENNHFGIKPSRIEKGVDIVAIHRKGGSSSSSDEGAVVMEYEFFPEKNGSKNTNTSCFGKIISNNSSPESSSVAAAVVNINGEASCVTTISWVDTITTPTSSIDLSLKLSC</sequence>
<dbReference type="InterPro" id="IPR040356">
    <property type="entry name" value="SPEAR"/>
</dbReference>
<dbReference type="OrthoDB" id="1917522at2759"/>
<dbReference type="PANTHER" id="PTHR33388">
    <property type="entry name" value="OS01G0212500 PROTEIN"/>
    <property type="match status" value="1"/>
</dbReference>
<keyword evidence="3" id="KW-0804">Transcription</keyword>
<evidence type="ECO:0000256" key="4">
    <source>
        <dbReference type="SAM" id="MobiDB-lite"/>
    </source>
</evidence>
<dbReference type="Proteomes" id="UP001152561">
    <property type="component" value="Unassembled WGS sequence"/>
</dbReference>
<organism evidence="5 6">
    <name type="scientific">Anisodus acutangulus</name>
    <dbReference type="NCBI Taxonomy" id="402998"/>
    <lineage>
        <taxon>Eukaryota</taxon>
        <taxon>Viridiplantae</taxon>
        <taxon>Streptophyta</taxon>
        <taxon>Embryophyta</taxon>
        <taxon>Tracheophyta</taxon>
        <taxon>Spermatophyta</taxon>
        <taxon>Magnoliopsida</taxon>
        <taxon>eudicotyledons</taxon>
        <taxon>Gunneridae</taxon>
        <taxon>Pentapetalae</taxon>
        <taxon>asterids</taxon>
        <taxon>lamiids</taxon>
        <taxon>Solanales</taxon>
        <taxon>Solanaceae</taxon>
        <taxon>Solanoideae</taxon>
        <taxon>Hyoscyameae</taxon>
        <taxon>Anisodus</taxon>
    </lineage>
</organism>
<evidence type="ECO:0000256" key="2">
    <source>
        <dbReference type="ARBA" id="ARBA00023015"/>
    </source>
</evidence>
<gene>
    <name evidence="5" type="ORF">K7X08_012333</name>
</gene>
<evidence type="ECO:0000256" key="1">
    <source>
        <dbReference type="ARBA" id="ARBA00022491"/>
    </source>
</evidence>
<keyword evidence="1" id="KW-0678">Repressor</keyword>
<comment type="caution">
    <text evidence="5">The sequence shown here is derived from an EMBL/GenBank/DDBJ whole genome shotgun (WGS) entry which is preliminary data.</text>
</comment>
<evidence type="ECO:0000256" key="3">
    <source>
        <dbReference type="ARBA" id="ARBA00023163"/>
    </source>
</evidence>
<feature type="compositionally biased region" description="Basic residues" evidence="4">
    <location>
        <begin position="26"/>
        <end position="41"/>
    </location>
</feature>
<dbReference type="GO" id="GO:0003700">
    <property type="term" value="F:DNA-binding transcription factor activity"/>
    <property type="evidence" value="ECO:0007669"/>
    <property type="project" value="InterPro"/>
</dbReference>
<reference evidence="6" key="1">
    <citation type="journal article" date="2023" name="Proc. Natl. Acad. Sci. U.S.A.">
        <title>Genomic and structural basis for evolution of tropane alkaloid biosynthesis.</title>
        <authorList>
            <person name="Wanga Y.-J."/>
            <person name="Taina T."/>
            <person name="Yua J.-Y."/>
            <person name="Lia J."/>
            <person name="Xua B."/>
            <person name="Chenc J."/>
            <person name="D'Auriad J.C."/>
            <person name="Huanga J.-P."/>
            <person name="Huanga S.-X."/>
        </authorList>
    </citation>
    <scope>NUCLEOTIDE SEQUENCE [LARGE SCALE GENOMIC DNA]</scope>
    <source>
        <strain evidence="6">cv. KIB-2019</strain>
    </source>
</reference>
<dbReference type="Pfam" id="PF08744">
    <property type="entry name" value="NOZZLE"/>
    <property type="match status" value="1"/>
</dbReference>
<keyword evidence="6" id="KW-1185">Reference proteome</keyword>
<protein>
    <submittedName>
        <fullName evidence="5">Uncharacterized protein</fullName>
    </submittedName>
</protein>
<accession>A0A9Q1LAI7</accession>
<evidence type="ECO:0000313" key="6">
    <source>
        <dbReference type="Proteomes" id="UP001152561"/>
    </source>
</evidence>
<dbReference type="PANTHER" id="PTHR33388:SF2">
    <property type="entry name" value="PROTEIN SPOROCYTELESS"/>
    <property type="match status" value="1"/>
</dbReference>
<keyword evidence="2" id="KW-0805">Transcription regulation</keyword>
<evidence type="ECO:0000313" key="5">
    <source>
        <dbReference type="EMBL" id="KAJ8532410.1"/>
    </source>
</evidence>
<dbReference type="InterPro" id="IPR014855">
    <property type="entry name" value="NOZZLE"/>
</dbReference>
<feature type="region of interest" description="Disordered" evidence="4">
    <location>
        <begin position="22"/>
        <end position="46"/>
    </location>
</feature>
<dbReference type="EMBL" id="JAJAGQ010000020">
    <property type="protein sequence ID" value="KAJ8532410.1"/>
    <property type="molecule type" value="Genomic_DNA"/>
</dbReference>
<dbReference type="AlphaFoldDB" id="A0A9Q1LAI7"/>
<name>A0A9Q1LAI7_9SOLA</name>